<dbReference type="EMBL" id="CP056071">
    <property type="protein sequence ID" value="UKK02088.2"/>
    <property type="molecule type" value="Genomic_DNA"/>
</dbReference>
<proteinExistence type="predicted"/>
<dbReference type="CDD" id="cd11660">
    <property type="entry name" value="SANT_TRF"/>
    <property type="match status" value="1"/>
</dbReference>
<feature type="compositionally biased region" description="Basic residues" evidence="1">
    <location>
        <begin position="462"/>
        <end position="486"/>
    </location>
</feature>
<protein>
    <submittedName>
        <fullName evidence="4">Uncharacterized protein</fullName>
    </submittedName>
</protein>
<dbReference type="Gene3D" id="1.10.10.60">
    <property type="entry name" value="Homeodomain-like"/>
    <property type="match status" value="1"/>
</dbReference>
<feature type="compositionally biased region" description="Low complexity" evidence="1">
    <location>
        <begin position="560"/>
        <end position="570"/>
    </location>
</feature>
<dbReference type="SMART" id="SM00717">
    <property type="entry name" value="SANT"/>
    <property type="match status" value="1"/>
</dbReference>
<sequence>METSSHSTDDSSTNNMWYNSRLYSILSMNDKLGSLQLLSADYYSYLLLKRFKYLKEAALGMSRRSSNLNTDKIKHLISLSQQDLTDSQSKYNTKDNIKECSYGSDFNVSYVTRPTVNRHKFLEGIPEIDQARCTEARYSWMFYEFENYVIKLFSIHPTLWSGTRGVFIEDDGSMLNSCLNYIRFYESTMNLLSQKLHHHFYLTVFLLIVLLRNVRRLLHHYKTNSTFFELILIMIEGIHLCQNHLYNTFLSDRRIFRSPLHEKYGDDLEYEETEQKNGKNRTVPVTLALESIKSHNDDCNNYKNDISNICKDEKLKLQVDSSREWSMASDDDSATGSDESASDGQMSARGYSDMNGLYESTYPRMTKREDHFSSSLDYDKSEIFHLQYLNVVLDCEIAKWISELCKLAGLYCKVGKQPVLLERKYTKLMPDLKSSVIPSLCTITFTNLSAQRILKARGASLKQKHRIQQQEHKRRGTLHHQGKQTHHQQILSRIQSISESISRSLSQSQSISQSSRSSLSHSRHQSPLVSQLESESRDQSPAEYISQRKQRLKRFEYGDDSVSSTSSDHVTPVRKSRSLGKVRKTIKPVEVKTKTSAKKKKRSGKSAEKPKKSKYQKWNLEEVQLFIKALNTYGDGKWRHIEQMYFLGKKSQAQLKDKWVNLVKFGHIKKVEIMRENGTIGSVWVPVESPARHNI</sequence>
<feature type="compositionally biased region" description="Basic residues" evidence="1">
    <location>
        <begin position="572"/>
        <end position="586"/>
    </location>
</feature>
<organism evidence="4 5">
    <name type="scientific">Theileria orientalis</name>
    <dbReference type="NCBI Taxonomy" id="68886"/>
    <lineage>
        <taxon>Eukaryota</taxon>
        <taxon>Sar</taxon>
        <taxon>Alveolata</taxon>
        <taxon>Apicomplexa</taxon>
        <taxon>Aconoidasida</taxon>
        <taxon>Piroplasmida</taxon>
        <taxon>Theileriidae</taxon>
        <taxon>Theileria</taxon>
    </lineage>
</organism>
<feature type="region of interest" description="Disordered" evidence="1">
    <location>
        <begin position="505"/>
        <end position="613"/>
    </location>
</feature>
<dbReference type="InterPro" id="IPR001005">
    <property type="entry name" value="SANT/Myb"/>
</dbReference>
<evidence type="ECO:0000313" key="4">
    <source>
        <dbReference type="EMBL" id="UKK02088.2"/>
    </source>
</evidence>
<evidence type="ECO:0000256" key="1">
    <source>
        <dbReference type="SAM" id="MobiDB-lite"/>
    </source>
</evidence>
<dbReference type="Pfam" id="PF00249">
    <property type="entry name" value="Myb_DNA-binding"/>
    <property type="match status" value="1"/>
</dbReference>
<evidence type="ECO:0000313" key="5">
    <source>
        <dbReference type="Proteomes" id="UP000244811"/>
    </source>
</evidence>
<feature type="region of interest" description="Disordered" evidence="1">
    <location>
        <begin position="327"/>
        <end position="354"/>
    </location>
</feature>
<dbReference type="SUPFAM" id="SSF46689">
    <property type="entry name" value="Homeodomain-like"/>
    <property type="match status" value="1"/>
</dbReference>
<dbReference type="PROSITE" id="PS51294">
    <property type="entry name" value="HTH_MYB"/>
    <property type="match status" value="1"/>
</dbReference>
<feature type="domain" description="Myb-like" evidence="2">
    <location>
        <begin position="610"/>
        <end position="663"/>
    </location>
</feature>
<gene>
    <name evidence="4" type="ORF">MACK_001442</name>
</gene>
<dbReference type="InterPro" id="IPR009057">
    <property type="entry name" value="Homeodomain-like_sf"/>
</dbReference>
<accession>A0A976QVM7</accession>
<dbReference type="Proteomes" id="UP000244811">
    <property type="component" value="Chromosome 2"/>
</dbReference>
<feature type="domain" description="HTH myb-type" evidence="3">
    <location>
        <begin position="609"/>
        <end position="667"/>
    </location>
</feature>
<dbReference type="InterPro" id="IPR017930">
    <property type="entry name" value="Myb_dom"/>
</dbReference>
<name>A0A976QVM7_THEOR</name>
<feature type="region of interest" description="Disordered" evidence="1">
    <location>
        <begin position="460"/>
        <end position="492"/>
    </location>
</feature>
<dbReference type="PROSITE" id="PS50090">
    <property type="entry name" value="MYB_LIKE"/>
    <property type="match status" value="1"/>
</dbReference>
<feature type="compositionally biased region" description="Polar residues" evidence="1">
    <location>
        <begin position="334"/>
        <end position="345"/>
    </location>
</feature>
<reference evidence="4" key="1">
    <citation type="submission" date="2022-07" db="EMBL/GenBank/DDBJ databases">
        <title>Evaluation of T. orientalis genome assembly methods using nanopore sequencing and analysis of variation between genomes.</title>
        <authorList>
            <person name="Yam J."/>
            <person name="Micallef M.L."/>
            <person name="Liu M."/>
            <person name="Djordjevic S.P."/>
            <person name="Bogema D.R."/>
            <person name="Jenkins C."/>
        </authorList>
    </citation>
    <scope>NUCLEOTIDE SEQUENCE</scope>
    <source>
        <strain evidence="4">Goon Nure</strain>
    </source>
</reference>
<feature type="compositionally biased region" description="Low complexity" evidence="1">
    <location>
        <begin position="505"/>
        <end position="520"/>
    </location>
</feature>
<evidence type="ECO:0000259" key="2">
    <source>
        <dbReference type="PROSITE" id="PS50090"/>
    </source>
</evidence>
<feature type="compositionally biased region" description="Basic residues" evidence="1">
    <location>
        <begin position="595"/>
        <end position="604"/>
    </location>
</feature>
<dbReference type="AlphaFoldDB" id="A0A976QVM7"/>
<evidence type="ECO:0000259" key="3">
    <source>
        <dbReference type="PROSITE" id="PS51294"/>
    </source>
</evidence>